<dbReference type="InterPro" id="IPR002850">
    <property type="entry name" value="PIN_toxin-like"/>
</dbReference>
<dbReference type="Pfam" id="PF13470">
    <property type="entry name" value="PIN_3"/>
    <property type="match status" value="1"/>
</dbReference>
<evidence type="ECO:0000313" key="3">
    <source>
        <dbReference type="Proteomes" id="UP000179243"/>
    </source>
</evidence>
<name>A0A1F7FL68_UNCRA</name>
<accession>A0A1F7FL68</accession>
<dbReference type="PANTHER" id="PTHR34610">
    <property type="entry name" value="SSL7007 PROTEIN"/>
    <property type="match status" value="1"/>
</dbReference>
<dbReference type="AlphaFoldDB" id="A0A1F7FL68"/>
<evidence type="ECO:0000259" key="1">
    <source>
        <dbReference type="Pfam" id="PF13470"/>
    </source>
</evidence>
<organism evidence="2 3">
    <name type="scientific">Candidatus Raymondbacteria bacterium RIFOXYD12_FULL_49_13</name>
    <dbReference type="NCBI Taxonomy" id="1817890"/>
    <lineage>
        <taxon>Bacteria</taxon>
        <taxon>Raymondiibacteriota</taxon>
    </lineage>
</organism>
<reference evidence="2 3" key="1">
    <citation type="journal article" date="2016" name="Nat. Commun.">
        <title>Thousands of microbial genomes shed light on interconnected biogeochemical processes in an aquifer system.</title>
        <authorList>
            <person name="Anantharaman K."/>
            <person name="Brown C.T."/>
            <person name="Hug L.A."/>
            <person name="Sharon I."/>
            <person name="Castelle C.J."/>
            <person name="Probst A.J."/>
            <person name="Thomas B.C."/>
            <person name="Singh A."/>
            <person name="Wilkins M.J."/>
            <person name="Karaoz U."/>
            <person name="Brodie E.L."/>
            <person name="Williams K.H."/>
            <person name="Hubbard S.S."/>
            <person name="Banfield J.F."/>
        </authorList>
    </citation>
    <scope>NUCLEOTIDE SEQUENCE [LARGE SCALE GENOMIC DNA]</scope>
</reference>
<sequence length="115" mass="12846">MQAIRDRANLVPVVSLEMLQELKETLAKPKIEKKVGKDIASEFAKELMVYAKYIEPRKKVDVCEDPDDNMLFECAAEAGAEYIISGDKAVLAVKEYLGTKVVSPQEFIGKILNAR</sequence>
<gene>
    <name evidence="2" type="ORF">A2519_11190</name>
</gene>
<protein>
    <submittedName>
        <fullName evidence="2">Putative toxin-antitoxin system toxin component, PIN family</fullName>
    </submittedName>
</protein>
<dbReference type="NCBIfam" id="TIGR00305">
    <property type="entry name" value="putative toxin-antitoxin system toxin component, PIN family"/>
    <property type="match status" value="1"/>
</dbReference>
<proteinExistence type="predicted"/>
<dbReference type="InterPro" id="IPR002716">
    <property type="entry name" value="PIN_dom"/>
</dbReference>
<evidence type="ECO:0000313" key="2">
    <source>
        <dbReference type="EMBL" id="OGK07455.1"/>
    </source>
</evidence>
<dbReference type="Proteomes" id="UP000179243">
    <property type="component" value="Unassembled WGS sequence"/>
</dbReference>
<dbReference type="InterPro" id="IPR029060">
    <property type="entry name" value="PIN-like_dom_sf"/>
</dbReference>
<dbReference type="PANTHER" id="PTHR34610:SF3">
    <property type="entry name" value="SSL7007 PROTEIN"/>
    <property type="match status" value="1"/>
</dbReference>
<feature type="domain" description="PIN" evidence="1">
    <location>
        <begin position="8"/>
        <end position="89"/>
    </location>
</feature>
<dbReference type="SUPFAM" id="SSF88723">
    <property type="entry name" value="PIN domain-like"/>
    <property type="match status" value="1"/>
</dbReference>
<dbReference type="EMBL" id="MFYX01000007">
    <property type="protein sequence ID" value="OGK07455.1"/>
    <property type="molecule type" value="Genomic_DNA"/>
</dbReference>
<comment type="caution">
    <text evidence="2">The sequence shown here is derived from an EMBL/GenBank/DDBJ whole genome shotgun (WGS) entry which is preliminary data.</text>
</comment>